<dbReference type="EMBL" id="FNOK01000070">
    <property type="protein sequence ID" value="SDZ41233.1"/>
    <property type="molecule type" value="Genomic_DNA"/>
</dbReference>
<dbReference type="Proteomes" id="UP000199529">
    <property type="component" value="Unassembled WGS sequence"/>
</dbReference>
<dbReference type="OrthoDB" id="9773549at2"/>
<dbReference type="PANTHER" id="PTHR37017">
    <property type="entry name" value="AB HYDROLASE-1 DOMAIN-CONTAINING PROTEIN-RELATED"/>
    <property type="match status" value="1"/>
</dbReference>
<dbReference type="InterPro" id="IPR052897">
    <property type="entry name" value="Sec-Metab_Biosynth_Hydrolase"/>
</dbReference>
<dbReference type="Gene3D" id="3.40.50.1820">
    <property type="entry name" value="alpha/beta hydrolase"/>
    <property type="match status" value="1"/>
</dbReference>
<dbReference type="STRING" id="418495.SAMN05216215_107026"/>
<feature type="domain" description="AB hydrolase-1" evidence="1">
    <location>
        <begin position="4"/>
        <end position="234"/>
    </location>
</feature>
<dbReference type="GO" id="GO:0003824">
    <property type="term" value="F:catalytic activity"/>
    <property type="evidence" value="ECO:0007669"/>
    <property type="project" value="UniProtKB-ARBA"/>
</dbReference>
<organism evidence="2 3">
    <name type="scientific">Saccharopolyspora shandongensis</name>
    <dbReference type="NCBI Taxonomy" id="418495"/>
    <lineage>
        <taxon>Bacteria</taxon>
        <taxon>Bacillati</taxon>
        <taxon>Actinomycetota</taxon>
        <taxon>Actinomycetes</taxon>
        <taxon>Pseudonocardiales</taxon>
        <taxon>Pseudonocardiaceae</taxon>
        <taxon>Saccharopolyspora</taxon>
    </lineage>
</organism>
<dbReference type="InterPro" id="IPR000073">
    <property type="entry name" value="AB_hydrolase_1"/>
</dbReference>
<dbReference type="Pfam" id="PF12697">
    <property type="entry name" value="Abhydrolase_6"/>
    <property type="match status" value="1"/>
</dbReference>
<name>A0A1H3ST11_9PSEU</name>
<keyword evidence="3" id="KW-1185">Reference proteome</keyword>
<sequence length="241" mass="25562">MATIVLVPGFWLGAWAWEDVTRELRELGHDVHPVTLPGLADRAAEAGPEVGVESHIADLVGRIEGNDLRDVVLVGHSGGNVPVTGAADRVPDRVARVVYVDAGPMPSGMSVLDSNPPEVQAEWRKAVEADGDGWRLPLPEFGAEDLAGLSDEQLARMRAMSTPQPFATVTQALQRPDAVPDVPISVIASTFTPEEVKALVDAGIPMFALLAGADLHHLPTGHWPMFSRPADLAAMLSDIAG</sequence>
<gene>
    <name evidence="2" type="ORF">SAMN05216215_107026</name>
</gene>
<dbReference type="AlphaFoldDB" id="A0A1H3ST11"/>
<protein>
    <submittedName>
        <fullName evidence="2">Pimeloyl-ACP methyl ester carboxylesterase</fullName>
    </submittedName>
</protein>
<dbReference type="PANTHER" id="PTHR37017:SF11">
    <property type="entry name" value="ESTERASE_LIPASE_THIOESTERASE DOMAIN-CONTAINING PROTEIN"/>
    <property type="match status" value="1"/>
</dbReference>
<accession>A0A1H3ST11</accession>
<dbReference type="RefSeq" id="WP_093277137.1">
    <property type="nucleotide sequence ID" value="NZ_FNOK01000070.1"/>
</dbReference>
<dbReference type="InterPro" id="IPR029058">
    <property type="entry name" value="AB_hydrolase_fold"/>
</dbReference>
<proteinExistence type="predicted"/>
<evidence type="ECO:0000259" key="1">
    <source>
        <dbReference type="Pfam" id="PF12697"/>
    </source>
</evidence>
<reference evidence="3" key="1">
    <citation type="submission" date="2016-10" db="EMBL/GenBank/DDBJ databases">
        <authorList>
            <person name="Varghese N."/>
            <person name="Submissions S."/>
        </authorList>
    </citation>
    <scope>NUCLEOTIDE SEQUENCE [LARGE SCALE GENOMIC DNA]</scope>
    <source>
        <strain evidence="3">CGMCC 4.3530</strain>
    </source>
</reference>
<evidence type="ECO:0000313" key="2">
    <source>
        <dbReference type="EMBL" id="SDZ41233.1"/>
    </source>
</evidence>
<evidence type="ECO:0000313" key="3">
    <source>
        <dbReference type="Proteomes" id="UP000199529"/>
    </source>
</evidence>
<dbReference type="SUPFAM" id="SSF53474">
    <property type="entry name" value="alpha/beta-Hydrolases"/>
    <property type="match status" value="1"/>
</dbReference>